<proteinExistence type="predicted"/>
<evidence type="ECO:0000313" key="3">
    <source>
        <dbReference type="Proteomes" id="UP001157418"/>
    </source>
</evidence>
<keyword evidence="1" id="KW-0812">Transmembrane</keyword>
<dbReference type="AlphaFoldDB" id="A0AAU9M7V8"/>
<name>A0AAU9M7V8_9ASTR</name>
<keyword evidence="3" id="KW-1185">Reference proteome</keyword>
<keyword evidence="1" id="KW-1133">Transmembrane helix</keyword>
<dbReference type="Proteomes" id="UP001157418">
    <property type="component" value="Unassembled WGS sequence"/>
</dbReference>
<sequence length="110" mass="12847">MSAPPSVTNHHHISLQTYSWFYEDLNPISTLASHVHHFSFFFFFLMGSIHLNPSSLLWLMQFFFIISLWCCCCWHSHCPCRNGEDGKKSGVENPHLYARLLLKSQQLHLP</sequence>
<reference evidence="2 3" key="1">
    <citation type="submission" date="2022-01" db="EMBL/GenBank/DDBJ databases">
        <authorList>
            <person name="Xiong W."/>
            <person name="Schranz E."/>
        </authorList>
    </citation>
    <scope>NUCLEOTIDE SEQUENCE [LARGE SCALE GENOMIC DNA]</scope>
</reference>
<organism evidence="2 3">
    <name type="scientific">Lactuca virosa</name>
    <dbReference type="NCBI Taxonomy" id="75947"/>
    <lineage>
        <taxon>Eukaryota</taxon>
        <taxon>Viridiplantae</taxon>
        <taxon>Streptophyta</taxon>
        <taxon>Embryophyta</taxon>
        <taxon>Tracheophyta</taxon>
        <taxon>Spermatophyta</taxon>
        <taxon>Magnoliopsida</taxon>
        <taxon>eudicotyledons</taxon>
        <taxon>Gunneridae</taxon>
        <taxon>Pentapetalae</taxon>
        <taxon>asterids</taxon>
        <taxon>campanulids</taxon>
        <taxon>Asterales</taxon>
        <taxon>Asteraceae</taxon>
        <taxon>Cichorioideae</taxon>
        <taxon>Cichorieae</taxon>
        <taxon>Lactucinae</taxon>
        <taxon>Lactuca</taxon>
    </lineage>
</organism>
<accession>A0AAU9M7V8</accession>
<protein>
    <submittedName>
        <fullName evidence="2">Uncharacterized protein</fullName>
    </submittedName>
</protein>
<dbReference type="EMBL" id="CAKMRJ010000002">
    <property type="protein sequence ID" value="CAH1416938.1"/>
    <property type="molecule type" value="Genomic_DNA"/>
</dbReference>
<evidence type="ECO:0000256" key="1">
    <source>
        <dbReference type="SAM" id="Phobius"/>
    </source>
</evidence>
<gene>
    <name evidence="2" type="ORF">LVIROSA_LOCUS4668</name>
</gene>
<feature type="transmembrane region" description="Helical" evidence="1">
    <location>
        <begin position="56"/>
        <end position="77"/>
    </location>
</feature>
<evidence type="ECO:0000313" key="2">
    <source>
        <dbReference type="EMBL" id="CAH1416938.1"/>
    </source>
</evidence>
<keyword evidence="1" id="KW-0472">Membrane</keyword>
<comment type="caution">
    <text evidence="2">The sequence shown here is derived from an EMBL/GenBank/DDBJ whole genome shotgun (WGS) entry which is preliminary data.</text>
</comment>